<keyword evidence="6" id="KW-1185">Reference proteome</keyword>
<dbReference type="InterPro" id="IPR013154">
    <property type="entry name" value="ADH-like_N"/>
</dbReference>
<feature type="compositionally biased region" description="Low complexity" evidence="3">
    <location>
        <begin position="117"/>
        <end position="128"/>
    </location>
</feature>
<evidence type="ECO:0000313" key="6">
    <source>
        <dbReference type="Proteomes" id="UP001157161"/>
    </source>
</evidence>
<accession>A0AA37XED2</accession>
<dbReference type="SMART" id="SM00829">
    <property type="entry name" value="PKS_ER"/>
    <property type="match status" value="1"/>
</dbReference>
<proteinExistence type="predicted"/>
<keyword evidence="1" id="KW-0521">NADP</keyword>
<gene>
    <name evidence="5" type="ORF">GCM10025875_16600</name>
</gene>
<dbReference type="Pfam" id="PF08240">
    <property type="entry name" value="ADH_N"/>
    <property type="match status" value="1"/>
</dbReference>
<feature type="region of interest" description="Disordered" evidence="3">
    <location>
        <begin position="117"/>
        <end position="164"/>
    </location>
</feature>
<dbReference type="GO" id="GO:0005829">
    <property type="term" value="C:cytosol"/>
    <property type="evidence" value="ECO:0007669"/>
    <property type="project" value="TreeGrafter"/>
</dbReference>
<reference evidence="5" key="2">
    <citation type="submission" date="2023-02" db="EMBL/GenBank/DDBJ databases">
        <authorList>
            <person name="Sun Q."/>
            <person name="Mori K."/>
        </authorList>
    </citation>
    <scope>NUCLEOTIDE SEQUENCE</scope>
    <source>
        <strain evidence="5">NBRC 112290</strain>
    </source>
</reference>
<evidence type="ECO:0000313" key="5">
    <source>
        <dbReference type="EMBL" id="GMA31668.1"/>
    </source>
</evidence>
<feature type="compositionally biased region" description="Low complexity" evidence="3">
    <location>
        <begin position="136"/>
        <end position="154"/>
    </location>
</feature>
<protein>
    <recommendedName>
        <fullName evidence="4">Enoyl reductase (ER) domain-containing protein</fullName>
    </recommendedName>
</protein>
<dbReference type="InterPro" id="IPR011032">
    <property type="entry name" value="GroES-like_sf"/>
</dbReference>
<dbReference type="PANTHER" id="PTHR48106">
    <property type="entry name" value="QUINONE OXIDOREDUCTASE PIG3-RELATED"/>
    <property type="match status" value="1"/>
</dbReference>
<evidence type="ECO:0000256" key="2">
    <source>
        <dbReference type="ARBA" id="ARBA00023002"/>
    </source>
</evidence>
<dbReference type="Gene3D" id="3.90.180.10">
    <property type="entry name" value="Medium-chain alcohol dehydrogenases, catalytic domain"/>
    <property type="match status" value="1"/>
</dbReference>
<dbReference type="SUPFAM" id="SSF50129">
    <property type="entry name" value="GroES-like"/>
    <property type="match status" value="1"/>
</dbReference>
<reference evidence="5" key="1">
    <citation type="journal article" date="2014" name="Int. J. Syst. Evol. Microbiol.">
        <title>Complete genome sequence of Corynebacterium casei LMG S-19264T (=DSM 44701T), isolated from a smear-ripened cheese.</title>
        <authorList>
            <consortium name="US DOE Joint Genome Institute (JGI-PGF)"/>
            <person name="Walter F."/>
            <person name="Albersmeier A."/>
            <person name="Kalinowski J."/>
            <person name="Ruckert C."/>
        </authorList>
    </citation>
    <scope>NUCLEOTIDE SEQUENCE</scope>
    <source>
        <strain evidence="5">NBRC 112290</strain>
    </source>
</reference>
<dbReference type="GO" id="GO:0070402">
    <property type="term" value="F:NADPH binding"/>
    <property type="evidence" value="ECO:0007669"/>
    <property type="project" value="TreeGrafter"/>
</dbReference>
<dbReference type="GO" id="GO:0003960">
    <property type="term" value="F:quinone reductase (NADPH) activity"/>
    <property type="evidence" value="ECO:0007669"/>
    <property type="project" value="TreeGrafter"/>
</dbReference>
<dbReference type="AlphaFoldDB" id="A0AA37XED2"/>
<sequence>MRAIQARQAGGPDVLELVDLPDPDPGPGEVAVAVAAAGVNFIDTYRRAGIYPVAYPHVVGSEGAGRVTALGEGVTDLAVGDRVAWADAPGSYASRVVVTADRALRVPDDVDDATAAALPSRASRRTTSPPRPTPCSPATTSSCTPAPAASVSCSRSSPWRAAAG</sequence>
<dbReference type="InterPro" id="IPR020843">
    <property type="entry name" value="ER"/>
</dbReference>
<keyword evidence="2" id="KW-0560">Oxidoreductase</keyword>
<evidence type="ECO:0000256" key="3">
    <source>
        <dbReference type="SAM" id="MobiDB-lite"/>
    </source>
</evidence>
<name>A0AA37XED2_9MICO</name>
<dbReference type="PANTHER" id="PTHR48106:SF13">
    <property type="entry name" value="QUINONE OXIDOREDUCTASE-RELATED"/>
    <property type="match status" value="1"/>
</dbReference>
<dbReference type="Proteomes" id="UP001157161">
    <property type="component" value="Unassembled WGS sequence"/>
</dbReference>
<evidence type="ECO:0000256" key="1">
    <source>
        <dbReference type="ARBA" id="ARBA00022857"/>
    </source>
</evidence>
<dbReference type="EMBL" id="BSUM01000001">
    <property type="protein sequence ID" value="GMA31668.1"/>
    <property type="molecule type" value="Genomic_DNA"/>
</dbReference>
<dbReference type="GO" id="GO:0035925">
    <property type="term" value="F:mRNA 3'-UTR AU-rich region binding"/>
    <property type="evidence" value="ECO:0007669"/>
    <property type="project" value="TreeGrafter"/>
</dbReference>
<comment type="caution">
    <text evidence="5">The sequence shown here is derived from an EMBL/GenBank/DDBJ whole genome shotgun (WGS) entry which is preliminary data.</text>
</comment>
<feature type="domain" description="Enoyl reductase (ER)" evidence="4">
    <location>
        <begin position="10"/>
        <end position="162"/>
    </location>
</feature>
<evidence type="ECO:0000259" key="4">
    <source>
        <dbReference type="SMART" id="SM00829"/>
    </source>
</evidence>
<organism evidence="5 6">
    <name type="scientific">Litorihabitans aurantiacus</name>
    <dbReference type="NCBI Taxonomy" id="1930061"/>
    <lineage>
        <taxon>Bacteria</taxon>
        <taxon>Bacillati</taxon>
        <taxon>Actinomycetota</taxon>
        <taxon>Actinomycetes</taxon>
        <taxon>Micrococcales</taxon>
        <taxon>Beutenbergiaceae</taxon>
        <taxon>Litorihabitans</taxon>
    </lineage>
</organism>